<name>A0A455SDX3_9CHLR</name>
<keyword evidence="1" id="KW-0808">Transferase</keyword>
<protein>
    <submittedName>
        <fullName evidence="1">Transferase</fullName>
    </submittedName>
</protein>
<dbReference type="GO" id="GO:0016740">
    <property type="term" value="F:transferase activity"/>
    <property type="evidence" value="ECO:0007669"/>
    <property type="project" value="UniProtKB-KW"/>
</dbReference>
<dbReference type="EMBL" id="AP019376">
    <property type="protein sequence ID" value="BBH86653.1"/>
    <property type="molecule type" value="Genomic_DNA"/>
</dbReference>
<accession>A0A455SDX3</accession>
<dbReference type="AlphaFoldDB" id="A0A455SDX3"/>
<gene>
    <name evidence="1" type="ORF">KTC_14040</name>
</gene>
<dbReference type="InterPro" id="IPR016181">
    <property type="entry name" value="Acyl_CoA_acyltransferase"/>
</dbReference>
<proteinExistence type="predicted"/>
<organism evidence="1">
    <name type="scientific">Thermosporothrix sp. COM3</name>
    <dbReference type="NCBI Taxonomy" id="2490863"/>
    <lineage>
        <taxon>Bacteria</taxon>
        <taxon>Bacillati</taxon>
        <taxon>Chloroflexota</taxon>
        <taxon>Ktedonobacteria</taxon>
        <taxon>Ktedonobacterales</taxon>
        <taxon>Thermosporotrichaceae</taxon>
        <taxon>Thermosporothrix</taxon>
    </lineage>
</organism>
<evidence type="ECO:0000313" key="1">
    <source>
        <dbReference type="EMBL" id="BBH86653.1"/>
    </source>
</evidence>
<reference evidence="1" key="1">
    <citation type="submission" date="2018-12" db="EMBL/GenBank/DDBJ databases">
        <title>Novel natural products biosynthetic potential of the class Ktedonobacteria.</title>
        <authorList>
            <person name="Zheng Y."/>
            <person name="Saitou A."/>
            <person name="Wang C.M."/>
            <person name="Toyoda A."/>
            <person name="Minakuchi Y."/>
            <person name="Sekiguchi Y."/>
            <person name="Ueda K."/>
            <person name="Takano H."/>
            <person name="Sakai Y."/>
            <person name="Yokota A."/>
            <person name="Yabe S."/>
        </authorList>
    </citation>
    <scope>NUCLEOTIDE SEQUENCE</scope>
    <source>
        <strain evidence="1">COM3</strain>
    </source>
</reference>
<sequence>MNYTLATIRDSPHLRVQLGPLDNEGWPPFMTNDPVADKHWPFLCEMLPQYQLTLSNKENQVIAAGYTVPLYWDGTIEGLPESWEDALIQGTTPHQNRKPNTLSALAIVIRPSFRGQKLSTQIVQGMRALAQQHGYTSLIAPVRPSLKSRYPLIPMEDYVRWTREDGLPFDPWMRVHARLGARILKVAPRSMVIPGTVQDWERWSGMKLPQSGAYIIPEALVPLELSHERNEGIYIEPNVWMQHQIS</sequence>
<dbReference type="SUPFAM" id="SSF55729">
    <property type="entry name" value="Acyl-CoA N-acyltransferases (Nat)"/>
    <property type="match status" value="1"/>
</dbReference>
<dbReference type="Gene3D" id="3.40.630.30">
    <property type="match status" value="1"/>
</dbReference>